<keyword evidence="1" id="KW-0812">Transmembrane</keyword>
<gene>
    <name evidence="2" type="ORF">HELGO_WM17110</name>
</gene>
<reference evidence="2" key="1">
    <citation type="submission" date="2020-01" db="EMBL/GenBank/DDBJ databases">
        <authorList>
            <person name="Meier V. D."/>
            <person name="Meier V D."/>
        </authorList>
    </citation>
    <scope>NUCLEOTIDE SEQUENCE</scope>
    <source>
        <strain evidence="2">HLG_WM_MAG_09</strain>
    </source>
</reference>
<dbReference type="AlphaFoldDB" id="A0A6S6U596"/>
<dbReference type="EMBL" id="CACVAT010000384">
    <property type="protein sequence ID" value="CAA6823953.1"/>
    <property type="molecule type" value="Genomic_DNA"/>
</dbReference>
<name>A0A6S6U596_9GAMM</name>
<keyword evidence="1" id="KW-0472">Membrane</keyword>
<sequence>MRGVLSFQSLPLGYGRVIQVGLAVRAKDWLDLLGLALLVIFIIANTAIIFLLLLIYYFVYFLLWLGNCNPRASHTK</sequence>
<keyword evidence="1" id="KW-1133">Transmembrane helix</keyword>
<feature type="transmembrane region" description="Helical" evidence="1">
    <location>
        <begin position="33"/>
        <end position="66"/>
    </location>
</feature>
<evidence type="ECO:0000256" key="1">
    <source>
        <dbReference type="SAM" id="Phobius"/>
    </source>
</evidence>
<accession>A0A6S6U596</accession>
<evidence type="ECO:0000313" key="2">
    <source>
        <dbReference type="EMBL" id="CAA6823953.1"/>
    </source>
</evidence>
<protein>
    <submittedName>
        <fullName evidence="2">Uncharacterized protein</fullName>
    </submittedName>
</protein>
<proteinExistence type="predicted"/>
<organism evidence="2">
    <name type="scientific">uncultured Thiotrichaceae bacterium</name>
    <dbReference type="NCBI Taxonomy" id="298394"/>
    <lineage>
        <taxon>Bacteria</taxon>
        <taxon>Pseudomonadati</taxon>
        <taxon>Pseudomonadota</taxon>
        <taxon>Gammaproteobacteria</taxon>
        <taxon>Thiotrichales</taxon>
        <taxon>Thiotrichaceae</taxon>
        <taxon>environmental samples</taxon>
    </lineage>
</organism>